<keyword evidence="1" id="KW-0378">Hydrolase</keyword>
<organism evidence="3 4">
    <name type="scientific">Metarhizium rileyi (strain RCEF 4871)</name>
    <name type="common">Nomuraea rileyi</name>
    <dbReference type="NCBI Taxonomy" id="1649241"/>
    <lineage>
        <taxon>Eukaryota</taxon>
        <taxon>Fungi</taxon>
        <taxon>Dikarya</taxon>
        <taxon>Ascomycota</taxon>
        <taxon>Pezizomycotina</taxon>
        <taxon>Sordariomycetes</taxon>
        <taxon>Hypocreomycetidae</taxon>
        <taxon>Hypocreales</taxon>
        <taxon>Clavicipitaceae</taxon>
        <taxon>Metarhizium</taxon>
    </lineage>
</organism>
<dbReference type="PANTHER" id="PTHR48081:SF21">
    <property type="entry name" value="LIPASE_THIOESTERASE FAMILY PROTEIN (AFU_ORTHOLOGUE AFUA_8G02590)"/>
    <property type="match status" value="1"/>
</dbReference>
<dbReference type="STRING" id="1081105.A0A166Z0R7"/>
<keyword evidence="4" id="KW-1185">Reference proteome</keyword>
<proteinExistence type="predicted"/>
<dbReference type="SUPFAM" id="SSF53474">
    <property type="entry name" value="alpha/beta-Hydrolases"/>
    <property type="match status" value="1"/>
</dbReference>
<feature type="domain" description="Alpha/beta hydrolase fold-3" evidence="2">
    <location>
        <begin position="118"/>
        <end position="297"/>
    </location>
</feature>
<name>A0A166Z0R7_METRR</name>
<dbReference type="EMBL" id="AZHC01000030">
    <property type="protein sequence ID" value="OAA37419.1"/>
    <property type="molecule type" value="Genomic_DNA"/>
</dbReference>
<evidence type="ECO:0000259" key="2">
    <source>
        <dbReference type="Pfam" id="PF07859"/>
    </source>
</evidence>
<sequence>MPSTQTKLSLVDTLDLIPGLASILTAGLVSVVTGLFRGHKDAPSFHLHVAYAILRRATARLTPLQLQFVSPLTNVVYEHYARSASIRPDTVALDAGAYGHWVGSRDAENVLIWYHDLAIFVLTYSLAPAANHPTQLKQAVSALRHVLASRAPSNVLLGGDSAGGNLVMGVLSHLAHRHEAIPALEVAEPLAGAVCIAPWTLLGEDHSQREIYEGGDLITPGVDGPWSAAFLGGADKDFFTSVSTAPRSWLAAFPVRRMLILGGGNEIMLPAIEELAENLKAVLPNVEFFVGYREAHVAPIYNLYVGDSTETQQGKKLKAWLRETL</sequence>
<protein>
    <submittedName>
        <fullName evidence="3">Lipase/thioesterase family protein</fullName>
    </submittedName>
</protein>
<dbReference type="AlphaFoldDB" id="A0A166Z0R7"/>
<evidence type="ECO:0000313" key="4">
    <source>
        <dbReference type="Proteomes" id="UP000243498"/>
    </source>
</evidence>
<reference evidence="3 4" key="1">
    <citation type="journal article" date="2016" name="Genome Biol. Evol.">
        <title>Divergent and convergent evolution of fungal pathogenicity.</title>
        <authorList>
            <person name="Shang Y."/>
            <person name="Xiao G."/>
            <person name="Zheng P."/>
            <person name="Cen K."/>
            <person name="Zhan S."/>
            <person name="Wang C."/>
        </authorList>
    </citation>
    <scope>NUCLEOTIDE SEQUENCE [LARGE SCALE GENOMIC DNA]</scope>
    <source>
        <strain evidence="3 4">RCEF 4871</strain>
    </source>
</reference>
<dbReference type="InterPro" id="IPR029058">
    <property type="entry name" value="AB_hydrolase_fold"/>
</dbReference>
<dbReference type="Proteomes" id="UP000243498">
    <property type="component" value="Unassembled WGS sequence"/>
</dbReference>
<evidence type="ECO:0000256" key="1">
    <source>
        <dbReference type="ARBA" id="ARBA00022801"/>
    </source>
</evidence>
<accession>A0A166Z0R7</accession>
<comment type="caution">
    <text evidence="3">The sequence shown here is derived from an EMBL/GenBank/DDBJ whole genome shotgun (WGS) entry which is preliminary data.</text>
</comment>
<dbReference type="OMA" id="DGALGHW"/>
<dbReference type="OrthoDB" id="2152029at2759"/>
<dbReference type="Gene3D" id="3.40.50.1820">
    <property type="entry name" value="alpha/beta hydrolase"/>
    <property type="match status" value="1"/>
</dbReference>
<dbReference type="Pfam" id="PF07859">
    <property type="entry name" value="Abhydrolase_3"/>
    <property type="match status" value="1"/>
</dbReference>
<evidence type="ECO:0000313" key="3">
    <source>
        <dbReference type="EMBL" id="OAA37419.1"/>
    </source>
</evidence>
<dbReference type="InterPro" id="IPR013094">
    <property type="entry name" value="AB_hydrolase_3"/>
</dbReference>
<dbReference type="PANTHER" id="PTHR48081">
    <property type="entry name" value="AB HYDROLASE SUPERFAMILY PROTEIN C4A8.06C"/>
    <property type="match status" value="1"/>
</dbReference>
<dbReference type="InterPro" id="IPR050300">
    <property type="entry name" value="GDXG_lipolytic_enzyme"/>
</dbReference>
<dbReference type="GO" id="GO:0016787">
    <property type="term" value="F:hydrolase activity"/>
    <property type="evidence" value="ECO:0007669"/>
    <property type="project" value="UniProtKB-KW"/>
</dbReference>
<gene>
    <name evidence="3" type="ORF">NOR_07118</name>
</gene>